<organism evidence="7 8">
    <name type="scientific">Glaciihabitans tibetensis</name>
    <dbReference type="NCBI Taxonomy" id="1266600"/>
    <lineage>
        <taxon>Bacteria</taxon>
        <taxon>Bacillati</taxon>
        <taxon>Actinomycetota</taxon>
        <taxon>Actinomycetes</taxon>
        <taxon>Micrococcales</taxon>
        <taxon>Microbacteriaceae</taxon>
        <taxon>Glaciihabitans</taxon>
    </lineage>
</organism>
<feature type="transmembrane region" description="Helical" evidence="5">
    <location>
        <begin position="160"/>
        <end position="186"/>
    </location>
</feature>
<keyword evidence="5" id="KW-1133">Transmembrane helix</keyword>
<dbReference type="Pfam" id="PF04024">
    <property type="entry name" value="PspC"/>
    <property type="match status" value="1"/>
</dbReference>
<dbReference type="InterPro" id="IPR007168">
    <property type="entry name" value="Phageshock_PspC_N"/>
</dbReference>
<dbReference type="InterPro" id="IPR050482">
    <property type="entry name" value="Sensor_HK_TwoCompSys"/>
</dbReference>
<dbReference type="InterPro" id="IPR036890">
    <property type="entry name" value="HATPase_C_sf"/>
</dbReference>
<keyword evidence="8" id="KW-1185">Reference proteome</keyword>
<keyword evidence="5" id="KW-0812">Transmembrane</keyword>
<proteinExistence type="predicted"/>
<evidence type="ECO:0000259" key="6">
    <source>
        <dbReference type="Pfam" id="PF04024"/>
    </source>
</evidence>
<evidence type="ECO:0000256" key="1">
    <source>
        <dbReference type="ARBA" id="ARBA00022679"/>
    </source>
</evidence>
<name>A0A2T0V736_9MICO</name>
<evidence type="ECO:0000313" key="8">
    <source>
        <dbReference type="Proteomes" id="UP000237983"/>
    </source>
</evidence>
<keyword evidence="1" id="KW-0808">Transferase</keyword>
<protein>
    <submittedName>
        <fullName evidence="7">Phage shock protein C (PspC) family protein</fullName>
    </submittedName>
</protein>
<feature type="region of interest" description="Disordered" evidence="4">
    <location>
        <begin position="359"/>
        <end position="393"/>
    </location>
</feature>
<evidence type="ECO:0000256" key="2">
    <source>
        <dbReference type="ARBA" id="ARBA00022777"/>
    </source>
</evidence>
<dbReference type="Proteomes" id="UP000237983">
    <property type="component" value="Unassembled WGS sequence"/>
</dbReference>
<dbReference type="Gene3D" id="3.30.565.10">
    <property type="entry name" value="Histidine kinase-like ATPase, C-terminal domain"/>
    <property type="match status" value="1"/>
</dbReference>
<feature type="transmembrane region" description="Helical" evidence="5">
    <location>
        <begin position="75"/>
        <end position="95"/>
    </location>
</feature>
<evidence type="ECO:0000256" key="4">
    <source>
        <dbReference type="SAM" id="MobiDB-lite"/>
    </source>
</evidence>
<keyword evidence="2" id="KW-0418">Kinase</keyword>
<feature type="transmembrane region" description="Helical" evidence="5">
    <location>
        <begin position="101"/>
        <end position="122"/>
    </location>
</feature>
<comment type="caution">
    <text evidence="7">The sequence shown here is derived from an EMBL/GenBank/DDBJ whole genome shotgun (WGS) entry which is preliminary data.</text>
</comment>
<evidence type="ECO:0000313" key="7">
    <source>
        <dbReference type="EMBL" id="PRY65993.1"/>
    </source>
</evidence>
<sequence>MRPPLVRARRSVLGGVCAGLAVHLGWSVRRIRLVTVLLTLCGGSGALFYLWLWALVPLEAGDKDEHLVIYRKLPVAALLVMVGAVAAMVSFGALVEGDESLTTRALVVVILASGGAVAWSLGFDGPDPHRTPRYATTVRIGSVALLLLAGSVTLSARPNAMNAVLGVVMVVFGVGVFAAPRVVALWSDLMAERAARVRQQQRAEIAAHLHDSVLQTLALIQNRAGASSEVARIARAQERELRNWLFAGDEPAGQDLAAELRSVAAAIELDYAVRIDVVAAGESVVRSSAALLAAAREAMLNAARHAGGDVSVYLESGPDSIDVFIRDRGPGVNLDDLPGDRLGIRESIIGRMMRAGGTATVRPVRRPSGASSDQGSGSGSGSAKIDTEPVPVGTEVHLHLEVSA</sequence>
<feature type="transmembrane region" description="Helical" evidence="5">
    <location>
        <begin position="34"/>
        <end position="54"/>
    </location>
</feature>
<dbReference type="AlphaFoldDB" id="A0A2T0V736"/>
<keyword evidence="3" id="KW-0902">Two-component regulatory system</keyword>
<dbReference type="PANTHER" id="PTHR24421:SF61">
    <property type="entry name" value="OXYGEN SENSOR HISTIDINE KINASE NREB"/>
    <property type="match status" value="1"/>
</dbReference>
<reference evidence="7 8" key="1">
    <citation type="submission" date="2018-03" db="EMBL/GenBank/DDBJ databases">
        <title>Genomic Encyclopedia of Type Strains, Phase III (KMG-III): the genomes of soil and plant-associated and newly described type strains.</title>
        <authorList>
            <person name="Whitman W."/>
        </authorList>
    </citation>
    <scope>NUCLEOTIDE SEQUENCE [LARGE SCALE GENOMIC DNA]</scope>
    <source>
        <strain evidence="7 8">CGMCC 1.12484</strain>
    </source>
</reference>
<evidence type="ECO:0000256" key="5">
    <source>
        <dbReference type="SAM" id="Phobius"/>
    </source>
</evidence>
<dbReference type="GO" id="GO:0000160">
    <property type="term" value="P:phosphorelay signal transduction system"/>
    <property type="evidence" value="ECO:0007669"/>
    <property type="project" value="UniProtKB-KW"/>
</dbReference>
<dbReference type="EMBL" id="PVTL01000009">
    <property type="protein sequence ID" value="PRY65993.1"/>
    <property type="molecule type" value="Genomic_DNA"/>
</dbReference>
<feature type="domain" description="Phage shock protein PspC N-terminal" evidence="6">
    <location>
        <begin position="4"/>
        <end position="58"/>
    </location>
</feature>
<gene>
    <name evidence="7" type="ORF">B0I08_109144</name>
</gene>
<feature type="transmembrane region" description="Helical" evidence="5">
    <location>
        <begin position="134"/>
        <end position="154"/>
    </location>
</feature>
<accession>A0A2T0V736</accession>
<dbReference type="PANTHER" id="PTHR24421">
    <property type="entry name" value="NITRATE/NITRITE SENSOR PROTEIN NARX-RELATED"/>
    <property type="match status" value="1"/>
</dbReference>
<evidence type="ECO:0000256" key="3">
    <source>
        <dbReference type="ARBA" id="ARBA00023012"/>
    </source>
</evidence>
<dbReference type="SUPFAM" id="SSF55874">
    <property type="entry name" value="ATPase domain of HSP90 chaperone/DNA topoisomerase II/histidine kinase"/>
    <property type="match status" value="1"/>
</dbReference>
<keyword evidence="5" id="KW-0472">Membrane</keyword>
<dbReference type="GO" id="GO:0016301">
    <property type="term" value="F:kinase activity"/>
    <property type="evidence" value="ECO:0007669"/>
    <property type="project" value="UniProtKB-KW"/>
</dbReference>